<dbReference type="Gene3D" id="3.40.50.150">
    <property type="entry name" value="Vaccinia Virus protein VP39"/>
    <property type="match status" value="1"/>
</dbReference>
<organism evidence="4 5">
    <name type="scientific">Candidatus Nitrosotenuis uzonensis</name>
    <dbReference type="NCBI Taxonomy" id="1407055"/>
    <lineage>
        <taxon>Archaea</taxon>
        <taxon>Nitrososphaerota</taxon>
        <taxon>Candidatus Nitrosotenuis</taxon>
    </lineage>
</organism>
<dbReference type="PANTHER" id="PTHR10509:SF14">
    <property type="entry name" value="CAFFEOYL-COA O-METHYLTRANSFERASE 3-RELATED"/>
    <property type="match status" value="1"/>
</dbReference>
<evidence type="ECO:0000256" key="2">
    <source>
        <dbReference type="ARBA" id="ARBA00022679"/>
    </source>
</evidence>
<accession>V6ASA1</accession>
<reference evidence="4 5" key="1">
    <citation type="journal article" date="2013" name="PLoS ONE">
        <title>Enrichment and Genome Sequence of the Group I.1a Ammonia-Oxidizing Archaeon ?Ca. Nitrosotenuis uzonensis? Representing a Clade Globally.</title>
        <authorList>
            <person name="Lebedeva E.V."/>
            <person name="Hatzenpichler R."/>
            <person name="Pelletier E."/>
            <person name="Schuster N."/>
            <person name="Hauzmayer S."/>
            <person name="Bulaev A."/>
            <person name="Grigor'eva N.V."/>
            <person name="Galushko A."/>
            <person name="Schmid M."/>
            <person name="Palatinszky M."/>
            <person name="Le Paslier D."/>
            <person name="Daims H."/>
            <person name="Wagner M."/>
        </authorList>
    </citation>
    <scope>NUCLEOTIDE SEQUENCE [LARGE SCALE GENOMIC DNA]</scope>
    <source>
        <strain evidence="4 5">N4</strain>
    </source>
</reference>
<evidence type="ECO:0000256" key="1">
    <source>
        <dbReference type="ARBA" id="ARBA00022603"/>
    </source>
</evidence>
<keyword evidence="3" id="KW-0949">S-adenosyl-L-methionine</keyword>
<keyword evidence="5" id="KW-1185">Reference proteome</keyword>
<dbReference type="InterPro" id="IPR050362">
    <property type="entry name" value="Cation-dep_OMT"/>
</dbReference>
<proteinExistence type="predicted"/>
<protein>
    <submittedName>
        <fullName evidence="4">O-methyltransferase family 3</fullName>
    </submittedName>
</protein>
<evidence type="ECO:0000313" key="5">
    <source>
        <dbReference type="Proteomes" id="UP000018159"/>
    </source>
</evidence>
<gene>
    <name evidence="4" type="ORF">NITUZ_30219</name>
</gene>
<name>V6ASA1_9ARCH</name>
<dbReference type="SUPFAM" id="SSF53335">
    <property type="entry name" value="S-adenosyl-L-methionine-dependent methyltransferases"/>
    <property type="match status" value="1"/>
</dbReference>
<keyword evidence="2" id="KW-0808">Transferase</keyword>
<dbReference type="AlphaFoldDB" id="V6ASA1"/>
<dbReference type="Proteomes" id="UP000018159">
    <property type="component" value="Unassembled WGS sequence"/>
</dbReference>
<dbReference type="CDD" id="cd02440">
    <property type="entry name" value="AdoMet_MTases"/>
    <property type="match status" value="1"/>
</dbReference>
<dbReference type="InterPro" id="IPR002935">
    <property type="entry name" value="SAM_O-MeTrfase"/>
</dbReference>
<dbReference type="STRING" id="1407055.NITUZ_30219"/>
<dbReference type="InterPro" id="IPR029063">
    <property type="entry name" value="SAM-dependent_MTases_sf"/>
</dbReference>
<evidence type="ECO:0000256" key="3">
    <source>
        <dbReference type="ARBA" id="ARBA00022691"/>
    </source>
</evidence>
<evidence type="ECO:0000313" key="4">
    <source>
        <dbReference type="EMBL" id="CDI05527.1"/>
    </source>
</evidence>
<dbReference type="GO" id="GO:0032259">
    <property type="term" value="P:methylation"/>
    <property type="evidence" value="ECO:0007669"/>
    <property type="project" value="UniProtKB-KW"/>
</dbReference>
<dbReference type="Pfam" id="PF01596">
    <property type="entry name" value="Methyltransf_3"/>
    <property type="match status" value="1"/>
</dbReference>
<dbReference type="EMBL" id="CBTY010000008">
    <property type="protein sequence ID" value="CDI05527.1"/>
    <property type="molecule type" value="Genomic_DNA"/>
</dbReference>
<dbReference type="GO" id="GO:0008171">
    <property type="term" value="F:O-methyltransferase activity"/>
    <property type="evidence" value="ECO:0007669"/>
    <property type="project" value="InterPro"/>
</dbReference>
<comment type="caution">
    <text evidence="4">The sequence shown here is derived from an EMBL/GenBank/DDBJ whole genome shotgun (WGS) entry which is preliminary data.</text>
</comment>
<keyword evidence="1" id="KW-0489">Methyltransferase</keyword>
<dbReference type="PANTHER" id="PTHR10509">
    <property type="entry name" value="O-METHYLTRANSFERASE-RELATED"/>
    <property type="match status" value="1"/>
</dbReference>
<sequence>MLVCIQFISALNLPNIICNYALHDRQSANCKQDVIINKVAYAVLRKSIKKIIDELEEKSRKERTKRYDVKPEDRMLAITYETGQFIHSLIVGIRAKSALELGTSTGYSTLWITDAILTHYKTPRITTIERNPKKIERAIRNFKRAGVSRFIRIRRNEIGNVLKGLPRNAKFDFVLIDADKENVIEYARLIIPHLKDGGVMVTDNMLYPKKYRKMMHQYSTYLASRQNLQTCTLAIGNGQEITVKKG</sequence>
<dbReference type="GO" id="GO:0008757">
    <property type="term" value="F:S-adenosylmethionine-dependent methyltransferase activity"/>
    <property type="evidence" value="ECO:0007669"/>
    <property type="project" value="TreeGrafter"/>
</dbReference>
<dbReference type="PROSITE" id="PS51682">
    <property type="entry name" value="SAM_OMT_I"/>
    <property type="match status" value="1"/>
</dbReference>